<evidence type="ECO:0000313" key="3">
    <source>
        <dbReference type="Proteomes" id="UP000054375"/>
    </source>
</evidence>
<dbReference type="EMBL" id="CP032427">
    <property type="protein sequence ID" value="AYC41191.1"/>
    <property type="molecule type" value="Genomic_DNA"/>
</dbReference>
<proteinExistence type="predicted"/>
<sequence length="573" mass="63775">MNDISDLDAAIAVAEEKAEHDDDSAEGQAIARESEAALIGYVDRLRSGQALWEDEPERIPRYARLVELLLALGLDKAAADLTDTTLRAMRLSEIDQVVYREPELWNRLGSLLAEQGDLVRAMAVLDCALTRAHEYETYEVPAILANLSVVSLQLGDPDAAGIWADKALDSLKYEQDKDLETRLTADRVRLDLARASGDEQDLRSALESFDQSVARYVESEGGDHARAIGARVALAAARHEADPSLENLARLELLYVTAQVTLGLEHRETIIAQATLAATEFAAAGGWDGQANERTEAAVQAFLTAATRAVASPHLGQEHPQTHILQDELADMRAAITPDDKLPYHIQKVYKPHQNTERNDAKRRALEEETGIIRLIAHAGASYFLKETRLFYGRVKDALERGVRFHVVISSPWNSLAAFMPHDAGAEPGNYQNIVELVESSPSYNNTFLPVIESYKLLKSIYPDLIELRITSMDVSGSTLLTSNVGFFEPYITSNPQRRTRRGMSVFEVAFRKDSRYYADSLEEFRAQWELSSTWAEFENSQEQHKAALRSEMGALASVRMRASVRRGEVPRP</sequence>
<dbReference type="SUPFAM" id="SSF48452">
    <property type="entry name" value="TPR-like"/>
    <property type="match status" value="1"/>
</dbReference>
<keyword evidence="3" id="KW-1185">Reference proteome</keyword>
<protein>
    <recommendedName>
        <fullName evidence="5">Tetratricopeptide repeat protein</fullName>
    </recommendedName>
</protein>
<reference evidence="2 3" key="1">
    <citation type="submission" date="2015-10" db="EMBL/GenBank/DDBJ databases">
        <title>Draft genome sequence of Streptomyces griseorubiginosus DSM 40469, type strain for the species Streptomyces griseorubiginosus.</title>
        <authorList>
            <person name="Ruckert C."/>
            <person name="Winkler A."/>
            <person name="Kalinowski J."/>
            <person name="Kampfer P."/>
            <person name="Glaeser S."/>
        </authorList>
    </citation>
    <scope>NUCLEOTIDE SEQUENCE [LARGE SCALE GENOMIC DNA]</scope>
    <source>
        <strain evidence="2 3">DSM 40469</strain>
    </source>
</reference>
<dbReference type="EMBL" id="LMWV01000005">
    <property type="protein sequence ID" value="KUN69485.1"/>
    <property type="molecule type" value="Genomic_DNA"/>
</dbReference>
<dbReference type="AlphaFoldDB" id="A0A101S8J9"/>
<dbReference type="Proteomes" id="UP000054375">
    <property type="component" value="Unassembled WGS sequence"/>
</dbReference>
<dbReference type="GeneID" id="91284332"/>
<dbReference type="Gene3D" id="1.25.40.10">
    <property type="entry name" value="Tetratricopeptide repeat domain"/>
    <property type="match status" value="1"/>
</dbReference>
<accession>A0A101S8J9</accession>
<evidence type="ECO:0000313" key="2">
    <source>
        <dbReference type="EMBL" id="KUN69485.1"/>
    </source>
</evidence>
<evidence type="ECO:0000313" key="1">
    <source>
        <dbReference type="EMBL" id="AYC41191.1"/>
    </source>
</evidence>
<dbReference type="KEGG" id="sge:DWG14_05473"/>
<dbReference type="RefSeq" id="WP_062235280.1">
    <property type="nucleotide sequence ID" value="NZ_CP032427.1"/>
</dbReference>
<dbReference type="OrthoDB" id="4076580at2"/>
<evidence type="ECO:0000313" key="4">
    <source>
        <dbReference type="Proteomes" id="UP000265765"/>
    </source>
</evidence>
<dbReference type="Proteomes" id="UP000265765">
    <property type="component" value="Chromosome"/>
</dbReference>
<name>A0A101S8J9_9ACTN</name>
<dbReference type="InterPro" id="IPR011990">
    <property type="entry name" value="TPR-like_helical_dom_sf"/>
</dbReference>
<evidence type="ECO:0008006" key="5">
    <source>
        <dbReference type="Google" id="ProtNLM"/>
    </source>
</evidence>
<organism evidence="2 3">
    <name type="scientific">Streptomyces griseorubiginosus</name>
    <dbReference type="NCBI Taxonomy" id="67304"/>
    <lineage>
        <taxon>Bacteria</taxon>
        <taxon>Bacillati</taxon>
        <taxon>Actinomycetota</taxon>
        <taxon>Actinomycetes</taxon>
        <taxon>Kitasatosporales</taxon>
        <taxon>Streptomycetaceae</taxon>
        <taxon>Streptomyces</taxon>
    </lineage>
</organism>
<reference evidence="1 4" key="2">
    <citation type="submission" date="2018-09" db="EMBL/GenBank/DDBJ databases">
        <title>Production of Trimethoprim by Streptomyces sp. 3E-1.</title>
        <authorList>
            <person name="Kang H.J."/>
            <person name="Kim S.B."/>
        </authorList>
    </citation>
    <scope>NUCLEOTIDE SEQUENCE [LARGE SCALE GENOMIC DNA]</scope>
    <source>
        <strain evidence="1 4">3E-1</strain>
    </source>
</reference>
<gene>
    <name evidence="2" type="ORF">AQJ54_07510</name>
    <name evidence="1" type="ORF">DWG14_05473</name>
</gene>